<dbReference type="InterPro" id="IPR001199">
    <property type="entry name" value="Cyt_B5-like_heme/steroid-bd"/>
</dbReference>
<name>A0A7S2ATA1_9CHLO</name>
<dbReference type="InterPro" id="IPR036400">
    <property type="entry name" value="Cyt_B5-like_heme/steroid_sf"/>
</dbReference>
<dbReference type="GO" id="GO:0046872">
    <property type="term" value="F:metal ion binding"/>
    <property type="evidence" value="ECO:0007669"/>
    <property type="project" value="UniProtKB-KW"/>
</dbReference>
<dbReference type="GO" id="GO:0016020">
    <property type="term" value="C:membrane"/>
    <property type="evidence" value="ECO:0007669"/>
    <property type="project" value="TreeGrafter"/>
</dbReference>
<dbReference type="PROSITE" id="PS50255">
    <property type="entry name" value="CYTOCHROME_B5_2"/>
    <property type="match status" value="1"/>
</dbReference>
<sequence>MAKLAMAPVESELAILPSSVRDLQALQPRALDTDAGAFTSKEVARHCSVDDGWIVVNGVVFDITAFAKTHPGFHGGGAGKVSTAIAIAMALGTDATEEFANFHQHTFMWKQLASFRIGLLREKEEEEGEEERGDVGDHPVPDWLHQQVATNGNSFEEVYNSPVPLHLVEYIADYKKAIERAGGIHSTTTDEKPASNSSTTDSTHHHRRWLRSLLFVFRRPVCFLTRGGNRSEAA</sequence>
<feature type="domain" description="Cytochrome b5 heme-binding" evidence="5">
    <location>
        <begin position="35"/>
        <end position="121"/>
    </location>
</feature>
<dbReference type="AlphaFoldDB" id="A0A7S2ATA1"/>
<evidence type="ECO:0000256" key="1">
    <source>
        <dbReference type="ARBA" id="ARBA00022617"/>
    </source>
</evidence>
<proteinExistence type="inferred from homology"/>
<accession>A0A7S2ATA1</accession>
<dbReference type="Pfam" id="PF00173">
    <property type="entry name" value="Cyt-b5"/>
    <property type="match status" value="1"/>
</dbReference>
<keyword evidence="3" id="KW-0408">Iron</keyword>
<protein>
    <recommendedName>
        <fullName evidence="5">Cytochrome b5 heme-binding domain-containing protein</fullName>
    </recommendedName>
</protein>
<organism evidence="6">
    <name type="scientific">Pycnococcus provasolii</name>
    <dbReference type="NCBI Taxonomy" id="41880"/>
    <lineage>
        <taxon>Eukaryota</taxon>
        <taxon>Viridiplantae</taxon>
        <taxon>Chlorophyta</taxon>
        <taxon>Pseudoscourfieldiophyceae</taxon>
        <taxon>Pseudoscourfieldiales</taxon>
        <taxon>Pycnococcaceae</taxon>
        <taxon>Pycnococcus</taxon>
    </lineage>
</organism>
<evidence type="ECO:0000256" key="4">
    <source>
        <dbReference type="ARBA" id="ARBA00038168"/>
    </source>
</evidence>
<dbReference type="InterPro" id="IPR050668">
    <property type="entry name" value="Cytochrome_b5"/>
</dbReference>
<dbReference type="PANTHER" id="PTHR19359">
    <property type="entry name" value="CYTOCHROME B5"/>
    <property type="match status" value="1"/>
</dbReference>
<evidence type="ECO:0000259" key="5">
    <source>
        <dbReference type="PROSITE" id="PS50255"/>
    </source>
</evidence>
<keyword evidence="2" id="KW-0479">Metal-binding</keyword>
<dbReference type="GO" id="GO:0020037">
    <property type="term" value="F:heme binding"/>
    <property type="evidence" value="ECO:0007669"/>
    <property type="project" value="TreeGrafter"/>
</dbReference>
<evidence type="ECO:0000256" key="3">
    <source>
        <dbReference type="ARBA" id="ARBA00023004"/>
    </source>
</evidence>
<dbReference type="EMBL" id="HBGR01005879">
    <property type="protein sequence ID" value="CAD9377025.1"/>
    <property type="molecule type" value="Transcribed_RNA"/>
</dbReference>
<keyword evidence="1" id="KW-0349">Heme</keyword>
<dbReference type="Gene3D" id="3.10.120.10">
    <property type="entry name" value="Cytochrome b5-like heme/steroid binding domain"/>
    <property type="match status" value="1"/>
</dbReference>
<evidence type="ECO:0000313" key="6">
    <source>
        <dbReference type="EMBL" id="CAD9377025.1"/>
    </source>
</evidence>
<gene>
    <name evidence="6" type="ORF">PPRO1471_LOCUS3970</name>
</gene>
<dbReference type="SUPFAM" id="SSF55856">
    <property type="entry name" value="Cytochrome b5-like heme/steroid binding domain"/>
    <property type="match status" value="1"/>
</dbReference>
<comment type="similarity">
    <text evidence="4">Belongs to the cytochrome b5 family.</text>
</comment>
<reference evidence="6" key="1">
    <citation type="submission" date="2021-01" db="EMBL/GenBank/DDBJ databases">
        <authorList>
            <person name="Corre E."/>
            <person name="Pelletier E."/>
            <person name="Niang G."/>
            <person name="Scheremetjew M."/>
            <person name="Finn R."/>
            <person name="Kale V."/>
            <person name="Holt S."/>
            <person name="Cochrane G."/>
            <person name="Meng A."/>
            <person name="Brown T."/>
            <person name="Cohen L."/>
        </authorList>
    </citation>
    <scope>NUCLEOTIDE SEQUENCE</scope>
    <source>
        <strain evidence="6">RCC733</strain>
    </source>
</reference>
<dbReference type="SMART" id="SM01117">
    <property type="entry name" value="Cyt-b5"/>
    <property type="match status" value="1"/>
</dbReference>
<evidence type="ECO:0000256" key="2">
    <source>
        <dbReference type="ARBA" id="ARBA00022723"/>
    </source>
</evidence>